<dbReference type="GO" id="GO:0009505">
    <property type="term" value="C:plant-type cell wall"/>
    <property type="evidence" value="ECO:0007669"/>
    <property type="project" value="TreeGrafter"/>
</dbReference>
<dbReference type="Gene3D" id="2.60.40.760">
    <property type="entry name" value="Expansin, cellulose-binding-like domain"/>
    <property type="match status" value="1"/>
</dbReference>
<dbReference type="STRING" id="59895.A0A103XZ76"/>
<dbReference type="PANTHER" id="PTHR31692">
    <property type="entry name" value="EXPANSIN-B3"/>
    <property type="match status" value="1"/>
</dbReference>
<evidence type="ECO:0000313" key="1">
    <source>
        <dbReference type="EMBL" id="KVH99608.1"/>
    </source>
</evidence>
<dbReference type="EMBL" id="LEKV01003435">
    <property type="protein sequence ID" value="KVH99608.1"/>
    <property type="molecule type" value="Genomic_DNA"/>
</dbReference>
<accession>A0A103XZ76</accession>
<protein>
    <submittedName>
        <fullName evidence="1">Uncharacterized protein</fullName>
    </submittedName>
</protein>
<comment type="caution">
    <text evidence="1">The sequence shown here is derived from an EMBL/GenBank/DDBJ whole genome shotgun (WGS) entry which is preliminary data.</text>
</comment>
<proteinExistence type="predicted"/>
<keyword evidence="2" id="KW-1185">Reference proteome</keyword>
<dbReference type="GO" id="GO:0009506">
    <property type="term" value="C:plasmodesma"/>
    <property type="evidence" value="ECO:0007669"/>
    <property type="project" value="TreeGrafter"/>
</dbReference>
<gene>
    <name evidence="1" type="ORF">Ccrd_022156</name>
</gene>
<name>A0A103XZ76_CYNCS</name>
<organism evidence="1 2">
    <name type="scientific">Cynara cardunculus var. scolymus</name>
    <name type="common">Globe artichoke</name>
    <name type="synonym">Cynara scolymus</name>
    <dbReference type="NCBI Taxonomy" id="59895"/>
    <lineage>
        <taxon>Eukaryota</taxon>
        <taxon>Viridiplantae</taxon>
        <taxon>Streptophyta</taxon>
        <taxon>Embryophyta</taxon>
        <taxon>Tracheophyta</taxon>
        <taxon>Spermatophyta</taxon>
        <taxon>Magnoliopsida</taxon>
        <taxon>eudicotyledons</taxon>
        <taxon>Gunneridae</taxon>
        <taxon>Pentapetalae</taxon>
        <taxon>asterids</taxon>
        <taxon>campanulids</taxon>
        <taxon>Asterales</taxon>
        <taxon>Asteraceae</taxon>
        <taxon>Carduoideae</taxon>
        <taxon>Cardueae</taxon>
        <taxon>Carduinae</taxon>
        <taxon>Cynara</taxon>
    </lineage>
</organism>
<dbReference type="Gramene" id="KVH99608">
    <property type="protein sequence ID" value="KVH99608"/>
    <property type="gene ID" value="Ccrd_022156"/>
</dbReference>
<dbReference type="InterPro" id="IPR036749">
    <property type="entry name" value="Expansin_CBD_sf"/>
</dbReference>
<sequence length="138" mass="15432">MAMGNKGMGQNLLKLGVANVEYKRIPCDYKGKNLAVTVEESSQKPTYLAVKFLYQVDQTSFPTFQSVDEPMIMKNELLAKVVSIARNYSDALYKLCAIAKSPPASQLEREKLFKDDVNLFNSHGKNELAAECFYPIGL</sequence>
<dbReference type="PANTHER" id="PTHR31692:SF4">
    <property type="entry name" value="EXPANSIN-LIKE A1-RELATED"/>
    <property type="match status" value="1"/>
</dbReference>
<dbReference type="Proteomes" id="UP000243975">
    <property type="component" value="Unassembled WGS sequence"/>
</dbReference>
<reference evidence="1 2" key="1">
    <citation type="journal article" date="2016" name="Sci. Rep.">
        <title>The genome sequence of the outbreeding globe artichoke constructed de novo incorporating a phase-aware low-pass sequencing strategy of F1 progeny.</title>
        <authorList>
            <person name="Scaglione D."/>
            <person name="Reyes-Chin-Wo S."/>
            <person name="Acquadro A."/>
            <person name="Froenicke L."/>
            <person name="Portis E."/>
            <person name="Beitel C."/>
            <person name="Tirone M."/>
            <person name="Mauro R."/>
            <person name="Lo Monaco A."/>
            <person name="Mauromicale G."/>
            <person name="Faccioli P."/>
            <person name="Cattivelli L."/>
            <person name="Rieseberg L."/>
            <person name="Michelmore R."/>
            <person name="Lanteri S."/>
        </authorList>
    </citation>
    <scope>NUCLEOTIDE SEQUENCE [LARGE SCALE GENOMIC DNA]</scope>
    <source>
        <strain evidence="1">2C</strain>
    </source>
</reference>
<evidence type="ECO:0000313" key="2">
    <source>
        <dbReference type="Proteomes" id="UP000243975"/>
    </source>
</evidence>
<dbReference type="AlphaFoldDB" id="A0A103XZ76"/>